<keyword evidence="2" id="KW-0560">Oxidoreductase</keyword>
<dbReference type="EMBL" id="AQFT01000092">
    <property type="protein sequence ID" value="EMZ24734.1"/>
    <property type="molecule type" value="Genomic_DNA"/>
</dbReference>
<dbReference type="CDD" id="cd05254">
    <property type="entry name" value="dTDP_HR_like_SDR_e"/>
    <property type="match status" value="1"/>
</dbReference>
<dbReference type="STRING" id="1235802.C823_03038"/>
<protein>
    <recommendedName>
        <fullName evidence="2">dTDP-4-dehydrorhamnose reductase</fullName>
        <ecNumber evidence="2">1.1.1.133</ecNumber>
    </recommendedName>
</protein>
<organism evidence="4 5">
    <name type="scientific">Eubacterium plexicaudatum ASF492</name>
    <dbReference type="NCBI Taxonomy" id="1235802"/>
    <lineage>
        <taxon>Bacteria</taxon>
        <taxon>Bacillati</taxon>
        <taxon>Bacillota</taxon>
        <taxon>Clostridia</taxon>
        <taxon>Eubacteriales</taxon>
        <taxon>Eubacteriaceae</taxon>
        <taxon>Eubacterium</taxon>
    </lineage>
</organism>
<dbReference type="GO" id="GO:0019305">
    <property type="term" value="P:dTDP-rhamnose biosynthetic process"/>
    <property type="evidence" value="ECO:0007669"/>
    <property type="project" value="UniProtKB-UniPathway"/>
</dbReference>
<dbReference type="Gene3D" id="3.90.25.10">
    <property type="entry name" value="UDP-galactose 4-epimerase, domain 1"/>
    <property type="match status" value="1"/>
</dbReference>
<accession>N2AJY2</accession>
<dbReference type="InterPro" id="IPR005913">
    <property type="entry name" value="dTDP_dehydrorham_reduct"/>
</dbReference>
<dbReference type="UniPathway" id="UPA00124"/>
<sequence length="287" mass="31909">MLKNAIWITGAEGRLGSALVELLKKDVDNKVVGTDMDVDITDMEAVEQYMKVYRPNIVINCASISDVQYCEQNMVQAFKVNALGARNLAAASRSANAKIIQLSTDDVFSGKAAGQLTEFDVPDPESVYGKSKYAGENYVKELNPKHLIVRSSWVYGAANESAKEDYFSYVVNHGKSHTPFQAPLDRIGSPTGADVLAGFIRCMLDKAEYGIYHASCEGMCSRHEFATAILALMGYDTELAKGYFSVENRGRISILLENLMMKMTEIYVMPQWFDELKAYIEKNKESV</sequence>
<dbReference type="EC" id="1.1.1.133" evidence="2"/>
<feature type="domain" description="RmlD-like substrate binding" evidence="3">
    <location>
        <begin position="6"/>
        <end position="282"/>
    </location>
</feature>
<dbReference type="Proteomes" id="UP000012589">
    <property type="component" value="Unassembled WGS sequence"/>
</dbReference>
<dbReference type="Pfam" id="PF04321">
    <property type="entry name" value="RmlD_sub_bind"/>
    <property type="match status" value="1"/>
</dbReference>
<dbReference type="AlphaFoldDB" id="N2AJY2"/>
<evidence type="ECO:0000313" key="4">
    <source>
        <dbReference type="EMBL" id="EMZ24734.1"/>
    </source>
</evidence>
<dbReference type="InterPro" id="IPR036291">
    <property type="entry name" value="NAD(P)-bd_dom_sf"/>
</dbReference>
<proteinExistence type="inferred from homology"/>
<name>N2AJY2_9FIRM</name>
<comment type="caution">
    <text evidence="4">The sequence shown here is derived from an EMBL/GenBank/DDBJ whole genome shotgun (WGS) entry which is preliminary data.</text>
</comment>
<dbReference type="Gene3D" id="3.40.50.720">
    <property type="entry name" value="NAD(P)-binding Rossmann-like Domain"/>
    <property type="match status" value="1"/>
</dbReference>
<gene>
    <name evidence="4" type="ORF">C823_03038</name>
</gene>
<dbReference type="InterPro" id="IPR029903">
    <property type="entry name" value="RmlD-like-bd"/>
</dbReference>
<comment type="pathway">
    <text evidence="2">Carbohydrate biosynthesis; dTDP-L-rhamnose biosynthesis.</text>
</comment>
<reference evidence="4 5" key="1">
    <citation type="journal article" date="2014" name="Genome Announc.">
        <title>Draft genome sequences of the altered schaedler flora, a defined bacterial community from gnotobiotic mice.</title>
        <authorList>
            <person name="Wannemuehler M.J."/>
            <person name="Overstreet A.M."/>
            <person name="Ward D.V."/>
            <person name="Phillips G.J."/>
        </authorList>
    </citation>
    <scope>NUCLEOTIDE SEQUENCE [LARGE SCALE GENOMIC DNA]</scope>
    <source>
        <strain evidence="4 5">ASF492</strain>
    </source>
</reference>
<dbReference type="GO" id="GO:0008831">
    <property type="term" value="F:dTDP-4-dehydrorhamnose reductase activity"/>
    <property type="evidence" value="ECO:0007669"/>
    <property type="project" value="UniProtKB-EC"/>
</dbReference>
<dbReference type="PATRIC" id="fig|1235802.3.peg.3215"/>
<dbReference type="OrthoDB" id="9803892at2"/>
<evidence type="ECO:0000256" key="2">
    <source>
        <dbReference type="RuleBase" id="RU364082"/>
    </source>
</evidence>
<evidence type="ECO:0000313" key="5">
    <source>
        <dbReference type="Proteomes" id="UP000012589"/>
    </source>
</evidence>
<dbReference type="HOGENOM" id="CLU_045518_1_2_9"/>
<dbReference type="GO" id="GO:0005829">
    <property type="term" value="C:cytosol"/>
    <property type="evidence" value="ECO:0007669"/>
    <property type="project" value="TreeGrafter"/>
</dbReference>
<comment type="function">
    <text evidence="2">Catalyzes the reduction of dTDP-6-deoxy-L-lyxo-4-hexulose to yield dTDP-L-rhamnose.</text>
</comment>
<comment type="similarity">
    <text evidence="1 2">Belongs to the dTDP-4-dehydrorhamnose reductase family.</text>
</comment>
<keyword evidence="2" id="KW-0521">NADP</keyword>
<keyword evidence="5" id="KW-1185">Reference proteome</keyword>
<dbReference type="eggNOG" id="COG1091">
    <property type="taxonomic scope" value="Bacteria"/>
</dbReference>
<dbReference type="SUPFAM" id="SSF51735">
    <property type="entry name" value="NAD(P)-binding Rossmann-fold domains"/>
    <property type="match status" value="1"/>
</dbReference>
<evidence type="ECO:0000256" key="1">
    <source>
        <dbReference type="ARBA" id="ARBA00010944"/>
    </source>
</evidence>
<dbReference type="PANTHER" id="PTHR10491:SF4">
    <property type="entry name" value="METHIONINE ADENOSYLTRANSFERASE 2 SUBUNIT BETA"/>
    <property type="match status" value="1"/>
</dbReference>
<evidence type="ECO:0000259" key="3">
    <source>
        <dbReference type="Pfam" id="PF04321"/>
    </source>
</evidence>
<dbReference type="PANTHER" id="PTHR10491">
    <property type="entry name" value="DTDP-4-DEHYDRORHAMNOSE REDUCTASE"/>
    <property type="match status" value="1"/>
</dbReference>